<keyword evidence="7" id="KW-1185">Reference proteome</keyword>
<keyword evidence="5 6" id="KW-0378">Hydrolase</keyword>
<reference evidence="6 7" key="1">
    <citation type="submission" date="2023-09" db="EMBL/GenBank/DDBJ databases">
        <title>Complete Genome and Methylome dissection of Bacillus brevis NEB573 original source of BbsI restriction endonuclease.</title>
        <authorList>
            <person name="Fomenkov A."/>
            <person name="Roberts R.D."/>
        </authorList>
    </citation>
    <scope>NUCLEOTIDE SEQUENCE [LARGE SCALE GENOMIC DNA]</scope>
    <source>
        <strain evidence="6 7">NEB573</strain>
    </source>
</reference>
<dbReference type="GO" id="GO:0016787">
    <property type="term" value="F:hydrolase activity"/>
    <property type="evidence" value="ECO:0007669"/>
    <property type="project" value="UniProtKB-KW"/>
</dbReference>
<evidence type="ECO:0000256" key="3">
    <source>
        <dbReference type="ARBA" id="ARBA00022723"/>
    </source>
</evidence>
<dbReference type="Gene3D" id="3.30.540.10">
    <property type="entry name" value="Fructose-1,6-Bisphosphatase, subunit A, domain 1"/>
    <property type="match status" value="1"/>
</dbReference>
<evidence type="ECO:0000313" key="7">
    <source>
        <dbReference type="Proteomes" id="UP001256827"/>
    </source>
</evidence>
<dbReference type="InterPro" id="IPR000760">
    <property type="entry name" value="Inositol_monophosphatase-like"/>
</dbReference>
<keyword evidence="4 5" id="KW-0460">Magnesium</keyword>
<dbReference type="PANTHER" id="PTHR20854:SF4">
    <property type="entry name" value="INOSITOL-1-MONOPHOSPHATASE-RELATED"/>
    <property type="match status" value="1"/>
</dbReference>
<comment type="similarity">
    <text evidence="5">Belongs to the inositol monophosphatase superfamily.</text>
</comment>
<comment type="cofactor">
    <cofactor evidence="2 5">
        <name>Mg(2+)</name>
        <dbReference type="ChEBI" id="CHEBI:18420"/>
    </cofactor>
</comment>
<evidence type="ECO:0000256" key="2">
    <source>
        <dbReference type="ARBA" id="ARBA00001946"/>
    </source>
</evidence>
<dbReference type="PRINTS" id="PR00377">
    <property type="entry name" value="IMPHPHTASES"/>
</dbReference>
<dbReference type="RefSeq" id="WP_310772319.1">
    <property type="nucleotide sequence ID" value="NZ_CP134050.1"/>
</dbReference>
<dbReference type="Pfam" id="PF00459">
    <property type="entry name" value="Inositol_P"/>
    <property type="match status" value="1"/>
</dbReference>
<organism evidence="6 7">
    <name type="scientific">Brevibacillus brevis</name>
    <name type="common">Bacillus brevis</name>
    <dbReference type="NCBI Taxonomy" id="1393"/>
    <lineage>
        <taxon>Bacteria</taxon>
        <taxon>Bacillati</taxon>
        <taxon>Bacillota</taxon>
        <taxon>Bacilli</taxon>
        <taxon>Bacillales</taxon>
        <taxon>Paenibacillaceae</taxon>
        <taxon>Brevibacillus</taxon>
    </lineage>
</organism>
<dbReference type="CDD" id="cd01639">
    <property type="entry name" value="IMPase"/>
    <property type="match status" value="1"/>
</dbReference>
<dbReference type="InterPro" id="IPR020550">
    <property type="entry name" value="Inositol_monophosphatase_CS"/>
</dbReference>
<comment type="catalytic activity">
    <reaction evidence="1 5">
        <text>a myo-inositol phosphate + H2O = myo-inositol + phosphate</text>
        <dbReference type="Rhea" id="RHEA:24056"/>
        <dbReference type="ChEBI" id="CHEBI:15377"/>
        <dbReference type="ChEBI" id="CHEBI:17268"/>
        <dbReference type="ChEBI" id="CHEBI:43474"/>
        <dbReference type="ChEBI" id="CHEBI:84139"/>
        <dbReference type="EC" id="3.1.3.25"/>
    </reaction>
</comment>
<name>A0ABY9TAA0_BREBE</name>
<dbReference type="PANTHER" id="PTHR20854">
    <property type="entry name" value="INOSITOL MONOPHOSPHATASE"/>
    <property type="match status" value="1"/>
</dbReference>
<dbReference type="SUPFAM" id="SSF56655">
    <property type="entry name" value="Carbohydrate phosphatase"/>
    <property type="match status" value="1"/>
</dbReference>
<evidence type="ECO:0000256" key="4">
    <source>
        <dbReference type="ARBA" id="ARBA00022842"/>
    </source>
</evidence>
<protein>
    <recommendedName>
        <fullName evidence="5">Inositol-1-monophosphatase</fullName>
        <ecNumber evidence="5">3.1.3.25</ecNumber>
    </recommendedName>
</protein>
<sequence>MNYLEEAKEIAKEAGALVMSRLGTGFATEEKSSRFDVVTEVDRASEELIRSRIREMAADHTFLGEEESFGSKDRFHIRLEQAQAEPNLWIVDPIDGTNNFVQGIPGFTISIAMACRGQVTIGVIYDPCREELFWAEAGKGAYLNGKPLRVSETASLGESVVATGFPSNPEARAAVMAGLQEVTLHCRTVRSLGSAALHLAYVAAGRLTAFWENGLNIWDTAAGALIVREAGGVCSDTRGNPFGLMTRDVFGSNGIVHQELLRCLK</sequence>
<dbReference type="PROSITE" id="PS00630">
    <property type="entry name" value="IMP_2"/>
    <property type="match status" value="1"/>
</dbReference>
<dbReference type="Proteomes" id="UP001256827">
    <property type="component" value="Chromosome"/>
</dbReference>
<dbReference type="EMBL" id="CP134050">
    <property type="protein sequence ID" value="WNC17020.1"/>
    <property type="molecule type" value="Genomic_DNA"/>
</dbReference>
<dbReference type="Gene3D" id="3.40.190.80">
    <property type="match status" value="1"/>
</dbReference>
<evidence type="ECO:0000256" key="5">
    <source>
        <dbReference type="RuleBase" id="RU364068"/>
    </source>
</evidence>
<accession>A0ABY9TAA0</accession>
<dbReference type="EC" id="3.1.3.25" evidence="5"/>
<keyword evidence="3 5" id="KW-0479">Metal-binding</keyword>
<dbReference type="InterPro" id="IPR033942">
    <property type="entry name" value="IMPase"/>
</dbReference>
<proteinExistence type="inferred from homology"/>
<gene>
    <name evidence="6" type="ORF">RGB73_12135</name>
</gene>
<evidence type="ECO:0000256" key="1">
    <source>
        <dbReference type="ARBA" id="ARBA00001033"/>
    </source>
</evidence>
<evidence type="ECO:0000313" key="6">
    <source>
        <dbReference type="EMBL" id="WNC17020.1"/>
    </source>
</evidence>